<dbReference type="EMBL" id="OQ846916">
    <property type="protein sequence ID" value="WJJ55338.1"/>
    <property type="molecule type" value="Genomic_DNA"/>
</dbReference>
<dbReference type="Gene3D" id="1.10.3210.10">
    <property type="entry name" value="Hypothetical protein af1432"/>
    <property type="match status" value="1"/>
</dbReference>
<gene>
    <name evidence="1" type="ORF">QB910_000094</name>
</gene>
<proteinExistence type="predicted"/>
<reference evidence="1" key="1">
    <citation type="submission" date="2023-04" db="EMBL/GenBank/DDBJ databases">
        <title>Characterization and genome study of newly isolated Alicyclobacillus-specific phaga.</title>
        <authorList>
            <person name="Shymialevich D."/>
            <person name="Wojcicki M."/>
            <person name="Srednicka P."/>
            <person name="Swider O."/>
        </authorList>
    </citation>
    <scope>NUCLEOTIDE SEQUENCE</scope>
</reference>
<name>A0AAT9V7T0_9CAUD</name>
<sequence length="200" mass="23266">MQNKSHVSKDDKGNFMETYMGKKFYPLSPDSEIINLADIAHPLSMMVRFNGHCKTFYTVGQHSINVAREIARHGFDPIYQMYGLLHDGSEAYLADINRPAKSDLPEYVKLESIVQAAIWEAFGLKDPSEQIWGVVKYFDDTVLFNEAQHLMPCRHWCQHDFERLPQIDLSVRNPSDVEKEFVELFFELRDYLVSQVENED</sequence>
<accession>A0AAT9V7T0</accession>
<evidence type="ECO:0000313" key="1">
    <source>
        <dbReference type="EMBL" id="WJJ55338.1"/>
    </source>
</evidence>
<organism evidence="1">
    <name type="scientific">Alicyclobacillus phage KKP_3916</name>
    <dbReference type="NCBI Taxonomy" id="3040651"/>
    <lineage>
        <taxon>Viruses</taxon>
        <taxon>Duplodnaviria</taxon>
        <taxon>Heunggongvirae</taxon>
        <taxon>Uroviricota</taxon>
        <taxon>Caudoviricetes</taxon>
    </lineage>
</organism>
<dbReference type="SUPFAM" id="SSF109604">
    <property type="entry name" value="HD-domain/PDEase-like"/>
    <property type="match status" value="1"/>
</dbReference>
<evidence type="ECO:0008006" key="2">
    <source>
        <dbReference type="Google" id="ProtNLM"/>
    </source>
</evidence>
<protein>
    <recommendedName>
        <fullName evidence="2">Phosphohydrolase</fullName>
    </recommendedName>
</protein>